<reference evidence="2 3" key="1">
    <citation type="submission" date="2018-11" db="EMBL/GenBank/DDBJ databases">
        <authorList>
            <consortium name="Pathogen Informatics"/>
        </authorList>
    </citation>
    <scope>NUCLEOTIDE SEQUENCE [LARGE SCALE GENOMIC DNA]</scope>
</reference>
<evidence type="ECO:0008006" key="4">
    <source>
        <dbReference type="Google" id="ProtNLM"/>
    </source>
</evidence>
<evidence type="ECO:0000313" key="3">
    <source>
        <dbReference type="Proteomes" id="UP000281553"/>
    </source>
</evidence>
<dbReference type="AlphaFoldDB" id="A0A3P6TK86"/>
<gene>
    <name evidence="2" type="ORF">DILT_LOCUS3501</name>
</gene>
<proteinExistence type="predicted"/>
<name>A0A3P6TK86_DIBLA</name>
<dbReference type="InterPro" id="IPR014729">
    <property type="entry name" value="Rossmann-like_a/b/a_fold"/>
</dbReference>
<evidence type="ECO:0000256" key="1">
    <source>
        <dbReference type="SAM" id="MobiDB-lite"/>
    </source>
</evidence>
<sequence>MIQPNDKILVCVSGGKDSLSLLHCMHEYQQACNRRPELPSFEFGAVTVDPAFELRFRNHNLRVIRPLVFVREKVTRTFAEMAGLPIIPENCPACFQMPKERMRIKRVLTEYESIFPYLYSSLQAAMMPLLSRNAALGLSGFEDARLAIQNDRAATPEEDGDDTDCPRRTSCADGQCKDSSSIDH</sequence>
<dbReference type="SUPFAM" id="SSF52402">
    <property type="entry name" value="Adenine nucleotide alpha hydrolases-like"/>
    <property type="match status" value="1"/>
</dbReference>
<keyword evidence="3" id="KW-1185">Reference proteome</keyword>
<dbReference type="Gene3D" id="3.40.50.620">
    <property type="entry name" value="HUPs"/>
    <property type="match status" value="2"/>
</dbReference>
<dbReference type="EMBL" id="UYRU01043765">
    <property type="protein sequence ID" value="VDK83739.1"/>
    <property type="molecule type" value="Genomic_DNA"/>
</dbReference>
<dbReference type="OrthoDB" id="420046at2759"/>
<organism evidence="2 3">
    <name type="scientific">Dibothriocephalus latus</name>
    <name type="common">Fish tapeworm</name>
    <name type="synonym">Diphyllobothrium latum</name>
    <dbReference type="NCBI Taxonomy" id="60516"/>
    <lineage>
        <taxon>Eukaryota</taxon>
        <taxon>Metazoa</taxon>
        <taxon>Spiralia</taxon>
        <taxon>Lophotrochozoa</taxon>
        <taxon>Platyhelminthes</taxon>
        <taxon>Cestoda</taxon>
        <taxon>Eucestoda</taxon>
        <taxon>Diphyllobothriidea</taxon>
        <taxon>Diphyllobothriidae</taxon>
        <taxon>Dibothriocephalus</taxon>
    </lineage>
</organism>
<dbReference type="PANTHER" id="PTHR43686:SF1">
    <property type="entry name" value="AMINOTRAN_5 DOMAIN-CONTAINING PROTEIN"/>
    <property type="match status" value="1"/>
</dbReference>
<protein>
    <recommendedName>
        <fullName evidence="4">tRNA(Ile)-lysidine/2-thiocytidine synthase N-terminal domain-containing protein</fullName>
    </recommendedName>
</protein>
<feature type="region of interest" description="Disordered" evidence="1">
    <location>
        <begin position="152"/>
        <end position="184"/>
    </location>
</feature>
<accession>A0A3P6TK86</accession>
<evidence type="ECO:0000313" key="2">
    <source>
        <dbReference type="EMBL" id="VDK83739.1"/>
    </source>
</evidence>
<dbReference type="Proteomes" id="UP000281553">
    <property type="component" value="Unassembled WGS sequence"/>
</dbReference>
<dbReference type="PANTHER" id="PTHR43686">
    <property type="entry name" value="SULFURTRANSFERASE-RELATED"/>
    <property type="match status" value="1"/>
</dbReference>